<dbReference type="RefSeq" id="WP_188742171.1">
    <property type="nucleotide sequence ID" value="NZ_BAABFW010000009.1"/>
</dbReference>
<feature type="transmembrane region" description="Helical" evidence="7">
    <location>
        <begin position="133"/>
        <end position="154"/>
    </location>
</feature>
<feature type="transmembrane region" description="Helical" evidence="7">
    <location>
        <begin position="58"/>
        <end position="75"/>
    </location>
</feature>
<evidence type="ECO:0000256" key="2">
    <source>
        <dbReference type="ARBA" id="ARBA00022475"/>
    </source>
</evidence>
<evidence type="ECO:0000313" key="8">
    <source>
        <dbReference type="EMBL" id="GGJ72530.1"/>
    </source>
</evidence>
<feature type="transmembrane region" description="Helical" evidence="7">
    <location>
        <begin position="272"/>
        <end position="292"/>
    </location>
</feature>
<proteinExistence type="predicted"/>
<evidence type="ECO:0000256" key="6">
    <source>
        <dbReference type="SAM" id="MobiDB-lite"/>
    </source>
</evidence>
<dbReference type="GO" id="GO:0022857">
    <property type="term" value="F:transmembrane transporter activity"/>
    <property type="evidence" value="ECO:0007669"/>
    <property type="project" value="InterPro"/>
</dbReference>
<accession>A0A917PEF4</accession>
<feature type="transmembrane region" description="Helical" evidence="7">
    <location>
        <begin position="180"/>
        <end position="202"/>
    </location>
</feature>
<keyword evidence="9" id="KW-1185">Reference proteome</keyword>
<feature type="region of interest" description="Disordered" evidence="6">
    <location>
        <begin position="302"/>
        <end position="322"/>
    </location>
</feature>
<keyword evidence="4 7" id="KW-1133">Transmembrane helix</keyword>
<comment type="subcellular location">
    <subcellularLocation>
        <location evidence="1">Cell membrane</location>
        <topology evidence="1">Multi-pass membrane protein</topology>
    </subcellularLocation>
</comment>
<dbReference type="PANTHER" id="PTHR32196">
    <property type="entry name" value="ABC TRANSPORTER PERMEASE PROTEIN YPHD-RELATED-RELATED"/>
    <property type="match status" value="1"/>
</dbReference>
<feature type="transmembrane region" description="Helical" evidence="7">
    <location>
        <begin position="238"/>
        <end position="260"/>
    </location>
</feature>
<reference evidence="8" key="1">
    <citation type="journal article" date="2014" name="Int. J. Syst. Evol. Microbiol.">
        <title>Complete genome sequence of Corynebacterium casei LMG S-19264T (=DSM 44701T), isolated from a smear-ripened cheese.</title>
        <authorList>
            <consortium name="US DOE Joint Genome Institute (JGI-PGF)"/>
            <person name="Walter F."/>
            <person name="Albersmeier A."/>
            <person name="Kalinowski J."/>
            <person name="Ruckert C."/>
        </authorList>
    </citation>
    <scope>NUCLEOTIDE SEQUENCE</scope>
    <source>
        <strain evidence="8">CGMCC 1.8984</strain>
    </source>
</reference>
<feature type="transmembrane region" description="Helical" evidence="7">
    <location>
        <begin position="6"/>
        <end position="26"/>
    </location>
</feature>
<sequence>MIDNVLIDTLVTGLPLVPLVLGIYLVLNIREDFDMTVEGSFALGGAATAVGLTGGLNPWMALAIGAAAGSIAGLVTSQLNLILRIPLLMAGLVMNMALFTVTLRIMGMPTMSTAGMETIFSPFVSSPGREADVAMSIVLAAIVSVVLIVFALFLRTEIGLSLRASGRNSRMVRSNGVNDNGLLILSLMVSNGLSAFGGGLMIQMQGFADVNMGTGMFIAGVGAVLLGVLLLRPTGSRVIRIVLAVVVGALIYRLILVSALRFGLPAGDLKGITALTLVLAVAAQGYLAPALARYRVRLSRKREPAPAPPTPIPTPSKETVDA</sequence>
<name>A0A917PEF4_9MICO</name>
<evidence type="ECO:0000313" key="9">
    <source>
        <dbReference type="Proteomes" id="UP000636956"/>
    </source>
</evidence>
<feature type="transmembrane region" description="Helical" evidence="7">
    <location>
        <begin position="33"/>
        <end position="52"/>
    </location>
</feature>
<evidence type="ECO:0000256" key="3">
    <source>
        <dbReference type="ARBA" id="ARBA00022692"/>
    </source>
</evidence>
<feature type="compositionally biased region" description="Pro residues" evidence="6">
    <location>
        <begin position="305"/>
        <end position="314"/>
    </location>
</feature>
<dbReference type="Pfam" id="PF02653">
    <property type="entry name" value="BPD_transp_2"/>
    <property type="match status" value="1"/>
</dbReference>
<dbReference type="EMBL" id="BMMD01000003">
    <property type="protein sequence ID" value="GGJ72530.1"/>
    <property type="molecule type" value="Genomic_DNA"/>
</dbReference>
<dbReference type="InterPro" id="IPR001851">
    <property type="entry name" value="ABC_transp_permease"/>
</dbReference>
<evidence type="ECO:0000256" key="1">
    <source>
        <dbReference type="ARBA" id="ARBA00004651"/>
    </source>
</evidence>
<dbReference type="CDD" id="cd06574">
    <property type="entry name" value="TM_PBP1_branched-chain-AA_like"/>
    <property type="match status" value="1"/>
</dbReference>
<feature type="transmembrane region" description="Helical" evidence="7">
    <location>
        <begin position="214"/>
        <end position="231"/>
    </location>
</feature>
<evidence type="ECO:0000256" key="4">
    <source>
        <dbReference type="ARBA" id="ARBA00022989"/>
    </source>
</evidence>
<dbReference type="AlphaFoldDB" id="A0A917PEF4"/>
<organism evidence="8 9">
    <name type="scientific">Agromyces bauzanensis</name>
    <dbReference type="NCBI Taxonomy" id="1308924"/>
    <lineage>
        <taxon>Bacteria</taxon>
        <taxon>Bacillati</taxon>
        <taxon>Actinomycetota</taxon>
        <taxon>Actinomycetes</taxon>
        <taxon>Micrococcales</taxon>
        <taxon>Microbacteriaceae</taxon>
        <taxon>Agromyces</taxon>
    </lineage>
</organism>
<keyword evidence="3 7" id="KW-0812">Transmembrane</keyword>
<feature type="transmembrane region" description="Helical" evidence="7">
    <location>
        <begin position="87"/>
        <end position="106"/>
    </location>
</feature>
<reference evidence="8" key="2">
    <citation type="submission" date="2020-09" db="EMBL/GenBank/DDBJ databases">
        <authorList>
            <person name="Sun Q."/>
            <person name="Zhou Y."/>
        </authorList>
    </citation>
    <scope>NUCLEOTIDE SEQUENCE</scope>
    <source>
        <strain evidence="8">CGMCC 1.8984</strain>
    </source>
</reference>
<keyword evidence="5 7" id="KW-0472">Membrane</keyword>
<protein>
    <submittedName>
        <fullName evidence="8">ABC transporter permease</fullName>
    </submittedName>
</protein>
<gene>
    <name evidence="8" type="ORF">GCM10011372_08160</name>
</gene>
<dbReference type="Proteomes" id="UP000636956">
    <property type="component" value="Unassembled WGS sequence"/>
</dbReference>
<dbReference type="GO" id="GO:0005886">
    <property type="term" value="C:plasma membrane"/>
    <property type="evidence" value="ECO:0007669"/>
    <property type="project" value="UniProtKB-SubCell"/>
</dbReference>
<keyword evidence="2" id="KW-1003">Cell membrane</keyword>
<dbReference type="PANTHER" id="PTHR32196:SF69">
    <property type="entry name" value="BRANCHED-CHAIN AMINO ACID TRANSPORT SYSTEM, PERMEASE PROTEIN"/>
    <property type="match status" value="1"/>
</dbReference>
<evidence type="ECO:0000256" key="5">
    <source>
        <dbReference type="ARBA" id="ARBA00023136"/>
    </source>
</evidence>
<comment type="caution">
    <text evidence="8">The sequence shown here is derived from an EMBL/GenBank/DDBJ whole genome shotgun (WGS) entry which is preliminary data.</text>
</comment>
<evidence type="ECO:0000256" key="7">
    <source>
        <dbReference type="SAM" id="Phobius"/>
    </source>
</evidence>